<dbReference type="GO" id="GO:0016020">
    <property type="term" value="C:membrane"/>
    <property type="evidence" value="ECO:0007669"/>
    <property type="project" value="UniProtKB-SubCell"/>
</dbReference>
<keyword evidence="3 7" id="KW-0812">Transmembrane</keyword>
<feature type="transmembrane region" description="Helical" evidence="7">
    <location>
        <begin position="33"/>
        <end position="52"/>
    </location>
</feature>
<accession>A0A9Q1J591</accession>
<evidence type="ECO:0000256" key="7">
    <source>
        <dbReference type="SAM" id="Phobius"/>
    </source>
</evidence>
<evidence type="ECO:0000256" key="6">
    <source>
        <dbReference type="SAM" id="MobiDB-lite"/>
    </source>
</evidence>
<keyword evidence="9" id="KW-1185">Reference proteome</keyword>
<feature type="transmembrane region" description="Helical" evidence="7">
    <location>
        <begin position="91"/>
        <end position="119"/>
    </location>
</feature>
<dbReference type="Proteomes" id="UP001152622">
    <property type="component" value="Chromosome 3"/>
</dbReference>
<evidence type="ECO:0000256" key="2">
    <source>
        <dbReference type="ARBA" id="ARBA00007903"/>
    </source>
</evidence>
<dbReference type="PANTHER" id="PTHR33721">
    <property type="entry name" value="TRANSMEMBRANE PROTEIN 255B-LIKE"/>
    <property type="match status" value="1"/>
</dbReference>
<evidence type="ECO:0000256" key="4">
    <source>
        <dbReference type="ARBA" id="ARBA00022989"/>
    </source>
</evidence>
<name>A0A9Q1J591_SYNKA</name>
<feature type="transmembrane region" description="Helical" evidence="7">
    <location>
        <begin position="64"/>
        <end position="84"/>
    </location>
</feature>
<evidence type="ECO:0000313" key="8">
    <source>
        <dbReference type="EMBL" id="KAJ8368134.1"/>
    </source>
</evidence>
<organism evidence="8 9">
    <name type="scientific">Synaphobranchus kaupii</name>
    <name type="common">Kaup's arrowtooth eel</name>
    <dbReference type="NCBI Taxonomy" id="118154"/>
    <lineage>
        <taxon>Eukaryota</taxon>
        <taxon>Metazoa</taxon>
        <taxon>Chordata</taxon>
        <taxon>Craniata</taxon>
        <taxon>Vertebrata</taxon>
        <taxon>Euteleostomi</taxon>
        <taxon>Actinopterygii</taxon>
        <taxon>Neopterygii</taxon>
        <taxon>Teleostei</taxon>
        <taxon>Anguilliformes</taxon>
        <taxon>Synaphobranchidae</taxon>
        <taxon>Synaphobranchus</taxon>
    </lineage>
</organism>
<evidence type="ECO:0008006" key="10">
    <source>
        <dbReference type="Google" id="ProtNLM"/>
    </source>
</evidence>
<proteinExistence type="inferred from homology"/>
<evidence type="ECO:0000256" key="3">
    <source>
        <dbReference type="ARBA" id="ARBA00022692"/>
    </source>
</evidence>
<dbReference type="AlphaFoldDB" id="A0A9Q1J591"/>
<comment type="subcellular location">
    <subcellularLocation>
        <location evidence="1">Membrane</location>
        <topology evidence="1">Multi-pass membrane protein</topology>
    </subcellularLocation>
</comment>
<evidence type="ECO:0000313" key="9">
    <source>
        <dbReference type="Proteomes" id="UP001152622"/>
    </source>
</evidence>
<comment type="caution">
    <text evidence="8">The sequence shown here is derived from an EMBL/GenBank/DDBJ whole genome shotgun (WGS) entry which is preliminary data.</text>
</comment>
<dbReference type="EMBL" id="JAINUF010000003">
    <property type="protein sequence ID" value="KAJ8368134.1"/>
    <property type="molecule type" value="Genomic_DNA"/>
</dbReference>
<sequence>MTPGITPETTERDKPKETPSPADLMKRRRRKSLWLVVGMLCLALLVVALGIYTTTRTESLSVTGYASGIILAFGSFLGVLGLCLDENRKQLLIAAIVFLSFGILTSFFCVVVDGVFILLSLDTRPLRAGRCQFYTSGNGYIYENYYASVPCQGLVESCSLKVRSGTCYCCDLYDCANGGYMNNQYEFVGVRSCQEVLSLYILIWVLTLLNLVAFILGILTTAVLGSIKDMKSHTVIPNGSSQLSILHLRDSTILPPTAPLLPDTAGHSLYPSTSMYFTPPAGTEAHQSGRLDTPRPEPLPPPFAPLYSLLPYKTQGFSV</sequence>
<reference evidence="8" key="1">
    <citation type="journal article" date="2023" name="Science">
        <title>Genome structures resolve the early diversification of teleost fishes.</title>
        <authorList>
            <person name="Parey E."/>
            <person name="Louis A."/>
            <person name="Montfort J."/>
            <person name="Bouchez O."/>
            <person name="Roques C."/>
            <person name="Iampietro C."/>
            <person name="Lluch J."/>
            <person name="Castinel A."/>
            <person name="Donnadieu C."/>
            <person name="Desvignes T."/>
            <person name="Floi Bucao C."/>
            <person name="Jouanno E."/>
            <person name="Wen M."/>
            <person name="Mejri S."/>
            <person name="Dirks R."/>
            <person name="Jansen H."/>
            <person name="Henkel C."/>
            <person name="Chen W.J."/>
            <person name="Zahm M."/>
            <person name="Cabau C."/>
            <person name="Klopp C."/>
            <person name="Thompson A.W."/>
            <person name="Robinson-Rechavi M."/>
            <person name="Braasch I."/>
            <person name="Lecointre G."/>
            <person name="Bobe J."/>
            <person name="Postlethwait J.H."/>
            <person name="Berthelot C."/>
            <person name="Roest Crollius H."/>
            <person name="Guiguen Y."/>
        </authorList>
    </citation>
    <scope>NUCLEOTIDE SEQUENCE</scope>
    <source>
        <strain evidence="8">WJC10195</strain>
    </source>
</reference>
<dbReference type="PANTHER" id="PTHR33721:SF4">
    <property type="entry name" value="TRANSMEMBRANE PROTEIN 255B"/>
    <property type="match status" value="1"/>
</dbReference>
<keyword evidence="5 7" id="KW-0472">Membrane</keyword>
<keyword evidence="4 7" id="KW-1133">Transmembrane helix</keyword>
<feature type="transmembrane region" description="Helical" evidence="7">
    <location>
        <begin position="201"/>
        <end position="224"/>
    </location>
</feature>
<dbReference type="OrthoDB" id="9935642at2759"/>
<feature type="region of interest" description="Disordered" evidence="6">
    <location>
        <begin position="1"/>
        <end position="22"/>
    </location>
</feature>
<dbReference type="InterPro" id="IPR028014">
    <property type="entry name" value="TMEM255"/>
</dbReference>
<protein>
    <recommendedName>
        <fullName evidence="10">Transmembrane protein 255B</fullName>
    </recommendedName>
</protein>
<evidence type="ECO:0000256" key="1">
    <source>
        <dbReference type="ARBA" id="ARBA00004141"/>
    </source>
</evidence>
<comment type="similarity">
    <text evidence="2">Belongs to the TMEM255 family.</text>
</comment>
<gene>
    <name evidence="8" type="ORF">SKAU_G00081620</name>
</gene>
<evidence type="ECO:0000256" key="5">
    <source>
        <dbReference type="ARBA" id="ARBA00023136"/>
    </source>
</evidence>
<dbReference type="Pfam" id="PF14967">
    <property type="entry name" value="FAM70"/>
    <property type="match status" value="1"/>
</dbReference>